<dbReference type="PANTHER" id="PTHR38447">
    <property type="entry name" value="TRANSCRIPTION FACTOR YDEB-RELATED"/>
    <property type="match status" value="1"/>
</dbReference>
<dbReference type="InterPro" id="IPR052531">
    <property type="entry name" value="CarD-like_regulator"/>
</dbReference>
<evidence type="ECO:0000313" key="2">
    <source>
        <dbReference type="EMBL" id="MEZ7198224.1"/>
    </source>
</evidence>
<dbReference type="Gene3D" id="2.40.10.170">
    <property type="match status" value="1"/>
</dbReference>
<dbReference type="EMBL" id="JBGLYH010000057">
    <property type="protein sequence ID" value="MEZ7198224.1"/>
    <property type="molecule type" value="Genomic_DNA"/>
</dbReference>
<dbReference type="SUPFAM" id="SSF141259">
    <property type="entry name" value="CarD-like"/>
    <property type="match status" value="1"/>
</dbReference>
<proteinExistence type="predicted"/>
<dbReference type="Proteomes" id="UP001568698">
    <property type="component" value="Unassembled WGS sequence"/>
</dbReference>
<dbReference type="InterPro" id="IPR042215">
    <property type="entry name" value="CarD-like_C"/>
</dbReference>
<dbReference type="Gene3D" id="1.20.58.1290">
    <property type="entry name" value="CarD-like, C-terminal domain"/>
    <property type="match status" value="1"/>
</dbReference>
<dbReference type="RefSeq" id="WP_371387718.1">
    <property type="nucleotide sequence ID" value="NZ_JBGLYH010000057.1"/>
</dbReference>
<organism evidence="2 3">
    <name type="scientific">Pseudodesulfovibrio karagichevae</name>
    <dbReference type="NCBI Taxonomy" id="3239305"/>
    <lineage>
        <taxon>Bacteria</taxon>
        <taxon>Pseudomonadati</taxon>
        <taxon>Thermodesulfobacteriota</taxon>
        <taxon>Desulfovibrionia</taxon>
        <taxon>Desulfovibrionales</taxon>
        <taxon>Desulfovibrionaceae</taxon>
    </lineage>
</organism>
<evidence type="ECO:0000259" key="1">
    <source>
        <dbReference type="SMART" id="SM01058"/>
    </source>
</evidence>
<evidence type="ECO:0000313" key="3">
    <source>
        <dbReference type="Proteomes" id="UP001568698"/>
    </source>
</evidence>
<dbReference type="PANTHER" id="PTHR38447:SF1">
    <property type="entry name" value="RNA POLYMERASE-BINDING TRANSCRIPTION FACTOR CARD"/>
    <property type="match status" value="1"/>
</dbReference>
<sequence length="171" mass="19325">MFKVDELVVYPSQGVGRVERVESQEIGGVKADFYIVRILSNNVTLMVPVANATNVGLRSVCPAEVGQEIFESLKDRTGFTGYTGQNWNRRYREYSEKLKSGDLADVAYVLKELFLIGKDKELSFGERRLLEQAMGLVSMELAYSLNRDQEVIKEDINEMFADVIAAQEKND</sequence>
<gene>
    <name evidence="2" type="ORF">AB6M95_15835</name>
</gene>
<dbReference type="Pfam" id="PF02559">
    <property type="entry name" value="CarD_TRCF_RID"/>
    <property type="match status" value="1"/>
</dbReference>
<keyword evidence="3" id="KW-1185">Reference proteome</keyword>
<dbReference type="InterPro" id="IPR036101">
    <property type="entry name" value="CarD-like/TRCF_RID_sf"/>
</dbReference>
<feature type="domain" description="CarD-like/TRCF RNAP-interacting" evidence="1">
    <location>
        <begin position="1"/>
        <end position="114"/>
    </location>
</feature>
<dbReference type="Pfam" id="PF21095">
    <property type="entry name" value="CarD_C"/>
    <property type="match status" value="1"/>
</dbReference>
<name>A0ABV4K848_9BACT</name>
<dbReference type="InterPro" id="IPR003711">
    <property type="entry name" value="CarD-like/TRCF_RID"/>
</dbReference>
<dbReference type="InterPro" id="IPR048792">
    <property type="entry name" value="CarD_C"/>
</dbReference>
<protein>
    <submittedName>
        <fullName evidence="2">CarD family transcriptional regulator</fullName>
    </submittedName>
</protein>
<comment type="caution">
    <text evidence="2">The sequence shown here is derived from an EMBL/GenBank/DDBJ whole genome shotgun (WGS) entry which is preliminary data.</text>
</comment>
<accession>A0ABV4K848</accession>
<dbReference type="SMART" id="SM01058">
    <property type="entry name" value="CarD_TRCF"/>
    <property type="match status" value="1"/>
</dbReference>
<reference evidence="2 3" key="1">
    <citation type="submission" date="2024-08" db="EMBL/GenBank/DDBJ databases">
        <title>Sulfate-reducing bacteria isolated from formation water of the oil field in Kazakhstan and description of Pseudodesulfovibrio sp.</title>
        <authorList>
            <person name="Bidzhieva S.K."/>
            <person name="Tourova T.P."/>
            <person name="Grouzdev D.S."/>
            <person name="Beletsky A.V."/>
            <person name="Sokolova D.S."/>
            <person name="Samigullina S.R."/>
            <person name="Poltaraus A.B."/>
            <person name="Avtukh A.N."/>
            <person name="Tereshina V.M."/>
            <person name="Zhaparov N.S."/>
            <person name="Mardanov A.V."/>
            <person name="Nazina T.N."/>
        </authorList>
    </citation>
    <scope>NUCLEOTIDE SEQUENCE [LARGE SCALE GENOMIC DNA]</scope>
    <source>
        <strain evidence="2 3">9FUS</strain>
    </source>
</reference>